<protein>
    <recommendedName>
        <fullName evidence="3">IS256 family transposase</fullName>
    </recommendedName>
</protein>
<sequence length="40" mass="4638">MTQVHFTLETEDIQSLIDQSVKDIASKQILQTVFNQLMDE</sequence>
<dbReference type="EMBL" id="PVTO01000055">
    <property type="protein sequence ID" value="PRY73720.1"/>
    <property type="molecule type" value="Genomic_DNA"/>
</dbReference>
<name>A0A2T0VT08_9LACT</name>
<reference evidence="1 2" key="1">
    <citation type="submission" date="2018-03" db="EMBL/GenBank/DDBJ databases">
        <title>Genomic Encyclopedia of Archaeal and Bacterial Type Strains, Phase II (KMG-II): from individual species to whole genera.</title>
        <authorList>
            <person name="Goeker M."/>
        </authorList>
    </citation>
    <scope>NUCLEOTIDE SEQUENCE [LARGE SCALE GENOMIC DNA]</scope>
    <source>
        <strain evidence="1 2">DSM 13175</strain>
    </source>
</reference>
<accession>A0A2T0VT08</accession>
<gene>
    <name evidence="1" type="ORF">CLV38_1552</name>
</gene>
<keyword evidence="2" id="KW-1185">Reference proteome</keyword>
<organism evidence="1 2">
    <name type="scientific">Alkalibacterium olivapovliticus</name>
    <dbReference type="NCBI Taxonomy" id="99907"/>
    <lineage>
        <taxon>Bacteria</taxon>
        <taxon>Bacillati</taxon>
        <taxon>Bacillota</taxon>
        <taxon>Bacilli</taxon>
        <taxon>Lactobacillales</taxon>
        <taxon>Carnobacteriaceae</taxon>
        <taxon>Alkalibacterium</taxon>
    </lineage>
</organism>
<dbReference type="AlphaFoldDB" id="A0A2T0VT08"/>
<evidence type="ECO:0000313" key="1">
    <source>
        <dbReference type="EMBL" id="PRY73720.1"/>
    </source>
</evidence>
<evidence type="ECO:0000313" key="2">
    <source>
        <dbReference type="Proteomes" id="UP000238205"/>
    </source>
</evidence>
<proteinExistence type="predicted"/>
<evidence type="ECO:0008006" key="3">
    <source>
        <dbReference type="Google" id="ProtNLM"/>
    </source>
</evidence>
<comment type="caution">
    <text evidence="1">The sequence shown here is derived from an EMBL/GenBank/DDBJ whole genome shotgun (WGS) entry which is preliminary data.</text>
</comment>
<dbReference type="Proteomes" id="UP000238205">
    <property type="component" value="Unassembled WGS sequence"/>
</dbReference>